<keyword evidence="2" id="KW-1185">Reference proteome</keyword>
<comment type="caution">
    <text evidence="1">The sequence shown here is derived from an EMBL/GenBank/DDBJ whole genome shotgun (WGS) entry which is preliminary data.</text>
</comment>
<evidence type="ECO:0000313" key="2">
    <source>
        <dbReference type="Proteomes" id="UP000619238"/>
    </source>
</evidence>
<gene>
    <name evidence="1" type="ORF">H2O64_13990</name>
</gene>
<reference evidence="1 2" key="1">
    <citation type="submission" date="2020-07" db="EMBL/GenBank/DDBJ databases">
        <title>Description of Kordia aestuariivivens sp. nov., isolated from a tidal flat.</title>
        <authorList>
            <person name="Park S."/>
            <person name="Yoon J.-H."/>
        </authorList>
    </citation>
    <scope>NUCLEOTIDE SEQUENCE [LARGE SCALE GENOMIC DNA]</scope>
    <source>
        <strain evidence="1 2">YSTF-M3</strain>
    </source>
</reference>
<name>A0ABR7QBK5_9FLAO</name>
<dbReference type="EMBL" id="JACGWS010000008">
    <property type="protein sequence ID" value="MBC8755783.1"/>
    <property type="molecule type" value="Genomic_DNA"/>
</dbReference>
<dbReference type="InterPro" id="IPR012349">
    <property type="entry name" value="Split_barrel_FMN-bd"/>
</dbReference>
<proteinExistence type="predicted"/>
<evidence type="ECO:0000313" key="1">
    <source>
        <dbReference type="EMBL" id="MBC8755783.1"/>
    </source>
</evidence>
<dbReference type="Proteomes" id="UP000619238">
    <property type="component" value="Unassembled WGS sequence"/>
</dbReference>
<dbReference type="SUPFAM" id="SSF50475">
    <property type="entry name" value="FMN-binding split barrel"/>
    <property type="match status" value="1"/>
</dbReference>
<dbReference type="RefSeq" id="WP_187562829.1">
    <property type="nucleotide sequence ID" value="NZ_JACGWS010000008.1"/>
</dbReference>
<organism evidence="1 2">
    <name type="scientific">Kordia aestuariivivens</name>
    <dbReference type="NCBI Taxonomy" id="2759037"/>
    <lineage>
        <taxon>Bacteria</taxon>
        <taxon>Pseudomonadati</taxon>
        <taxon>Bacteroidota</taxon>
        <taxon>Flavobacteriia</taxon>
        <taxon>Flavobacteriales</taxon>
        <taxon>Flavobacteriaceae</taxon>
        <taxon>Kordia</taxon>
    </lineage>
</organism>
<sequence>MISAKATRITDDDAVRASIAHMAAVLETSDNPYVLDVENPRVQTLTDYIVGFELEITFWEGKFKLSQDKLPKDRKLTKEALIQKSRQNLTAFVNGILDR</sequence>
<dbReference type="Gene3D" id="2.30.110.10">
    <property type="entry name" value="Electron Transport, Fmn-binding Protein, Chain A"/>
    <property type="match status" value="1"/>
</dbReference>
<protein>
    <submittedName>
        <fullName evidence="1">Uncharacterized protein</fullName>
    </submittedName>
</protein>
<accession>A0ABR7QBK5</accession>